<evidence type="ECO:0000256" key="6">
    <source>
        <dbReference type="ARBA" id="ARBA00022485"/>
    </source>
</evidence>
<evidence type="ECO:0000256" key="10">
    <source>
        <dbReference type="ARBA" id="ARBA00023004"/>
    </source>
</evidence>
<dbReference type="EC" id="3.2.2.31" evidence="4 14"/>
<dbReference type="CDD" id="cd03431">
    <property type="entry name" value="NUDIX_DNA_Glycosylase_C-MutY"/>
    <property type="match status" value="1"/>
</dbReference>
<dbReference type="CDD" id="cd00056">
    <property type="entry name" value="ENDO3c"/>
    <property type="match status" value="1"/>
</dbReference>
<reference evidence="17" key="1">
    <citation type="submission" date="2016-10" db="EMBL/GenBank/DDBJ databases">
        <authorList>
            <person name="Varghese N."/>
            <person name="Submissions S."/>
        </authorList>
    </citation>
    <scope>NUCLEOTIDE SEQUENCE [LARGE SCALE GENOMIC DNA]</scope>
    <source>
        <strain evidence="17">DSM 16108</strain>
    </source>
</reference>
<evidence type="ECO:0000256" key="9">
    <source>
        <dbReference type="ARBA" id="ARBA00022801"/>
    </source>
</evidence>
<evidence type="ECO:0000313" key="17">
    <source>
        <dbReference type="Proteomes" id="UP000199589"/>
    </source>
</evidence>
<dbReference type="InterPro" id="IPR029119">
    <property type="entry name" value="MutY_C"/>
</dbReference>
<name>A0A1I3UNR9_9LACT</name>
<dbReference type="InterPro" id="IPR023170">
    <property type="entry name" value="HhH_base_excis_C"/>
</dbReference>
<organism evidence="16 17">
    <name type="scientific">Marinilactibacillus piezotolerans</name>
    <dbReference type="NCBI Taxonomy" id="258723"/>
    <lineage>
        <taxon>Bacteria</taxon>
        <taxon>Bacillati</taxon>
        <taxon>Bacillota</taxon>
        <taxon>Bacilli</taxon>
        <taxon>Lactobacillales</taxon>
        <taxon>Carnobacteriaceae</taxon>
        <taxon>Marinilactibacillus</taxon>
    </lineage>
</organism>
<evidence type="ECO:0000256" key="12">
    <source>
        <dbReference type="ARBA" id="ARBA00023204"/>
    </source>
</evidence>
<evidence type="ECO:0000256" key="2">
    <source>
        <dbReference type="ARBA" id="ARBA00002933"/>
    </source>
</evidence>
<dbReference type="Gene3D" id="3.90.79.10">
    <property type="entry name" value="Nucleoside Triphosphate Pyrophosphohydrolase"/>
    <property type="match status" value="1"/>
</dbReference>
<dbReference type="AlphaFoldDB" id="A0A1I3UNR9"/>
<evidence type="ECO:0000256" key="11">
    <source>
        <dbReference type="ARBA" id="ARBA00023014"/>
    </source>
</evidence>
<dbReference type="SUPFAM" id="SSF55811">
    <property type="entry name" value="Nudix"/>
    <property type="match status" value="1"/>
</dbReference>
<evidence type="ECO:0000256" key="7">
    <source>
        <dbReference type="ARBA" id="ARBA00022723"/>
    </source>
</evidence>
<evidence type="ECO:0000313" key="16">
    <source>
        <dbReference type="EMBL" id="SFJ85034.1"/>
    </source>
</evidence>
<evidence type="ECO:0000256" key="14">
    <source>
        <dbReference type="RuleBase" id="RU365096"/>
    </source>
</evidence>
<evidence type="ECO:0000256" key="13">
    <source>
        <dbReference type="ARBA" id="ARBA00023295"/>
    </source>
</evidence>
<evidence type="ECO:0000256" key="4">
    <source>
        <dbReference type="ARBA" id="ARBA00012045"/>
    </source>
</evidence>
<dbReference type="InterPro" id="IPR011257">
    <property type="entry name" value="DNA_glycosylase"/>
</dbReference>
<evidence type="ECO:0000256" key="1">
    <source>
        <dbReference type="ARBA" id="ARBA00000843"/>
    </source>
</evidence>
<dbReference type="Proteomes" id="UP000199589">
    <property type="component" value="Unassembled WGS sequence"/>
</dbReference>
<dbReference type="GO" id="GO:0000701">
    <property type="term" value="F:purine-specific mismatch base pair DNA N-glycosylase activity"/>
    <property type="evidence" value="ECO:0007669"/>
    <property type="project" value="UniProtKB-EC"/>
</dbReference>
<dbReference type="GO" id="GO:0034039">
    <property type="term" value="F:8-oxo-7,8-dihydroguanine DNA N-glycosylase activity"/>
    <property type="evidence" value="ECO:0007669"/>
    <property type="project" value="TreeGrafter"/>
</dbReference>
<evidence type="ECO:0000256" key="3">
    <source>
        <dbReference type="ARBA" id="ARBA00008343"/>
    </source>
</evidence>
<dbReference type="GO" id="GO:0035485">
    <property type="term" value="F:adenine/guanine mispair binding"/>
    <property type="evidence" value="ECO:0007669"/>
    <property type="project" value="TreeGrafter"/>
</dbReference>
<comment type="catalytic activity">
    <reaction evidence="1 14">
        <text>Hydrolyzes free adenine bases from 7,8-dihydro-8-oxoguanine:adenine mismatched double-stranded DNA, leaving an apurinic site.</text>
        <dbReference type="EC" id="3.2.2.31"/>
    </reaction>
</comment>
<keyword evidence="13 14" id="KW-0326">Glycosidase</keyword>
<dbReference type="GO" id="GO:0032357">
    <property type="term" value="F:oxidized purine DNA binding"/>
    <property type="evidence" value="ECO:0007669"/>
    <property type="project" value="TreeGrafter"/>
</dbReference>
<keyword evidence="10 14" id="KW-0408">Iron</keyword>
<dbReference type="GO" id="GO:0006298">
    <property type="term" value="P:mismatch repair"/>
    <property type="evidence" value="ECO:0007669"/>
    <property type="project" value="TreeGrafter"/>
</dbReference>
<dbReference type="Gene3D" id="1.10.1670.10">
    <property type="entry name" value="Helix-hairpin-Helix base-excision DNA repair enzymes (C-terminal)"/>
    <property type="match status" value="1"/>
</dbReference>
<dbReference type="InterPro" id="IPR003265">
    <property type="entry name" value="HhH-GPD_domain"/>
</dbReference>
<keyword evidence="11" id="KW-0411">Iron-sulfur</keyword>
<evidence type="ECO:0000256" key="5">
    <source>
        <dbReference type="ARBA" id="ARBA00022023"/>
    </source>
</evidence>
<dbReference type="InterPro" id="IPR000445">
    <property type="entry name" value="HhH_motif"/>
</dbReference>
<dbReference type="PANTHER" id="PTHR42944">
    <property type="entry name" value="ADENINE DNA GLYCOSYLASE"/>
    <property type="match status" value="1"/>
</dbReference>
<dbReference type="Pfam" id="PF00633">
    <property type="entry name" value="HHH"/>
    <property type="match status" value="1"/>
</dbReference>
<feature type="domain" description="HhH-GPD" evidence="15">
    <location>
        <begin position="59"/>
        <end position="210"/>
    </location>
</feature>
<proteinExistence type="inferred from homology"/>
<dbReference type="Pfam" id="PF14815">
    <property type="entry name" value="NUDIX_4"/>
    <property type="match status" value="1"/>
</dbReference>
<dbReference type="FunFam" id="1.10.340.30:FF:000002">
    <property type="entry name" value="Adenine DNA glycosylase"/>
    <property type="match status" value="1"/>
</dbReference>
<comment type="similarity">
    <text evidence="3 14">Belongs to the Nth/MutY family.</text>
</comment>
<keyword evidence="7" id="KW-0479">Metal-binding</keyword>
<comment type="function">
    <text evidence="2">Adenine glycosylase active on G-A mispairs. MutY also corrects error-prone DNA synthesis past GO lesions which are due to the oxidatively damaged form of guanine: 7,8-dihydro-8-oxoguanine (8-oxo-dGTP).</text>
</comment>
<gene>
    <name evidence="16" type="ORF">SAMN04488569_100187</name>
</gene>
<dbReference type="InterPro" id="IPR005760">
    <property type="entry name" value="A/G_AdeGlyc_MutY"/>
</dbReference>
<dbReference type="GO" id="GO:0006284">
    <property type="term" value="P:base-excision repair"/>
    <property type="evidence" value="ECO:0007669"/>
    <property type="project" value="UniProtKB-UniRule"/>
</dbReference>
<evidence type="ECO:0000256" key="8">
    <source>
        <dbReference type="ARBA" id="ARBA00022763"/>
    </source>
</evidence>
<keyword evidence="8 14" id="KW-0227">DNA damage</keyword>
<dbReference type="GO" id="GO:0051539">
    <property type="term" value="F:4 iron, 4 sulfur cluster binding"/>
    <property type="evidence" value="ECO:0007669"/>
    <property type="project" value="UniProtKB-UniRule"/>
</dbReference>
<keyword evidence="12" id="KW-0234">DNA repair</keyword>
<dbReference type="Gene3D" id="1.10.340.30">
    <property type="entry name" value="Hypothetical protein, domain 2"/>
    <property type="match status" value="1"/>
</dbReference>
<accession>A0A1I3UNR9</accession>
<dbReference type="PANTHER" id="PTHR42944:SF1">
    <property type="entry name" value="ADENINE DNA GLYCOSYLASE"/>
    <property type="match status" value="1"/>
</dbReference>
<keyword evidence="9" id="KW-0378">Hydrolase</keyword>
<keyword evidence="17" id="KW-1185">Reference proteome</keyword>
<evidence type="ECO:0000259" key="15">
    <source>
        <dbReference type="SMART" id="SM00478"/>
    </source>
</evidence>
<dbReference type="InterPro" id="IPR015797">
    <property type="entry name" value="NUDIX_hydrolase-like_dom_sf"/>
</dbReference>
<comment type="cofactor">
    <cofactor evidence="14">
        <name>[4Fe-4S] cluster</name>
        <dbReference type="ChEBI" id="CHEBI:49883"/>
    </cofactor>
    <text evidence="14">Binds 1 [4Fe-4S] cluster.</text>
</comment>
<dbReference type="NCBIfam" id="TIGR01084">
    <property type="entry name" value="mutY"/>
    <property type="match status" value="1"/>
</dbReference>
<dbReference type="OrthoDB" id="9802365at2"/>
<dbReference type="Pfam" id="PF00730">
    <property type="entry name" value="HhH-GPD"/>
    <property type="match status" value="1"/>
</dbReference>
<dbReference type="EMBL" id="FOSJ01000001">
    <property type="protein sequence ID" value="SFJ85034.1"/>
    <property type="molecule type" value="Genomic_DNA"/>
</dbReference>
<dbReference type="SUPFAM" id="SSF48150">
    <property type="entry name" value="DNA-glycosylase"/>
    <property type="match status" value="1"/>
</dbReference>
<dbReference type="RefSeq" id="WP_072694778.1">
    <property type="nucleotide sequence ID" value="NZ_FOSJ01000001.1"/>
</dbReference>
<protein>
    <recommendedName>
        <fullName evidence="5 14">Adenine DNA glycosylase</fullName>
        <ecNumber evidence="4 14">3.2.2.31</ecNumber>
    </recommendedName>
</protein>
<keyword evidence="6" id="KW-0004">4Fe-4S</keyword>
<dbReference type="InterPro" id="IPR044298">
    <property type="entry name" value="MIG/MutY"/>
</dbReference>
<dbReference type="GO" id="GO:0046872">
    <property type="term" value="F:metal ion binding"/>
    <property type="evidence" value="ECO:0007669"/>
    <property type="project" value="UniProtKB-UniRule"/>
</dbReference>
<sequence length="396" mass="46427">MNKKLSRKELKDKYDIDMWSEDKIALFQTTLLKWYDQEKRDLPWRRTSDPYKIWISEIMLQQTRVDTVIAYYINFLETFPDINHLAEADDDILLKVWEGLGYYSRVRNMKEAAIQVVTHYNGIFPNSYEEIKKLKGIGPYTAGAVSSIAFQQAEPAVDGNLMRVLSRLFEIDVDIAKPASRKVFEAVMYHIIDQNRPGDFNQALMDLGATICTPKNYDPSISPVKEFNASYINETYLNYPIKSKKKKKKIVNYFAILIQNDKGEYLLEKRHEDRLLANMWTFPLIEEQVSSQDSGWKSFEDSDLYELNDVKQDLLIKYVKQKYGLNINLDKQSSGRISHVFTHLHWNIYAYRANARNSIEAIPSNCEWVNETKFDEYVFPVLQQKIWKSSQEITLL</sequence>
<dbReference type="SMART" id="SM00478">
    <property type="entry name" value="ENDO3c"/>
    <property type="match status" value="1"/>
</dbReference>